<dbReference type="Pfam" id="PF01614">
    <property type="entry name" value="IclR_C"/>
    <property type="match status" value="1"/>
</dbReference>
<dbReference type="Gene3D" id="3.30.450.40">
    <property type="match status" value="1"/>
</dbReference>
<reference evidence="7" key="1">
    <citation type="journal article" date="2019" name="Int. J. Syst. Evol. Microbiol.">
        <title>The Global Catalogue of Microorganisms (GCM) 10K type strain sequencing project: providing services to taxonomists for standard genome sequencing and annotation.</title>
        <authorList>
            <consortium name="The Broad Institute Genomics Platform"/>
            <consortium name="The Broad Institute Genome Sequencing Center for Infectious Disease"/>
            <person name="Wu L."/>
            <person name="Ma J."/>
        </authorList>
    </citation>
    <scope>NUCLEOTIDE SEQUENCE [LARGE SCALE GENOMIC DNA]</scope>
    <source>
        <strain evidence="7">KCTC 19466</strain>
    </source>
</reference>
<name>A0ABQ3GJP4_9MICC</name>
<keyword evidence="7" id="KW-1185">Reference proteome</keyword>
<protein>
    <submittedName>
        <fullName evidence="6">IclR family transcriptional regulator</fullName>
    </submittedName>
</protein>
<dbReference type="PANTHER" id="PTHR30136">
    <property type="entry name" value="HELIX-TURN-HELIX TRANSCRIPTIONAL REGULATOR, ICLR FAMILY"/>
    <property type="match status" value="1"/>
</dbReference>
<gene>
    <name evidence="6" type="ORF">GCM10008096_14850</name>
</gene>
<dbReference type="InterPro" id="IPR036388">
    <property type="entry name" value="WH-like_DNA-bd_sf"/>
</dbReference>
<keyword evidence="1" id="KW-0805">Transcription regulation</keyword>
<dbReference type="InterPro" id="IPR050707">
    <property type="entry name" value="HTH_MetabolicPath_Reg"/>
</dbReference>
<sequence>MSSTVSRAIEILELCSEEPRSAAQIAAVLGVHRTTVLRTLLTLQEAGLVRQTQAGVFGTGFRLAALAKSAMAHFDLRGIAHPHLKELSDRIGATVQFAVPDRDRIRYVDKIEPRDSIVLNTEIGGDAVVSTSGVAKAILAYLPGTRRREILDRTAFERFTERSITSRDAFERELTRVQERGWSFDDGEYDDLSNCIAAPVRDHADEVAGAVSITAFRTRLDVDGLRHRLPDLLATTEAISRDLGWRGGSE</sequence>
<organism evidence="6 7">
    <name type="scientific">Zhihengliuella salsuginis</name>
    <dbReference type="NCBI Taxonomy" id="578222"/>
    <lineage>
        <taxon>Bacteria</taxon>
        <taxon>Bacillati</taxon>
        <taxon>Actinomycetota</taxon>
        <taxon>Actinomycetes</taxon>
        <taxon>Micrococcales</taxon>
        <taxon>Micrococcaceae</taxon>
        <taxon>Zhihengliuella</taxon>
    </lineage>
</organism>
<evidence type="ECO:0000256" key="2">
    <source>
        <dbReference type="ARBA" id="ARBA00023125"/>
    </source>
</evidence>
<dbReference type="SUPFAM" id="SSF55781">
    <property type="entry name" value="GAF domain-like"/>
    <property type="match status" value="1"/>
</dbReference>
<feature type="domain" description="IclR-ED" evidence="5">
    <location>
        <begin position="62"/>
        <end position="245"/>
    </location>
</feature>
<dbReference type="PROSITE" id="PS51077">
    <property type="entry name" value="HTH_ICLR"/>
    <property type="match status" value="1"/>
</dbReference>
<evidence type="ECO:0000259" key="5">
    <source>
        <dbReference type="PROSITE" id="PS51078"/>
    </source>
</evidence>
<dbReference type="Proteomes" id="UP000642819">
    <property type="component" value="Unassembled WGS sequence"/>
</dbReference>
<dbReference type="PANTHER" id="PTHR30136:SF24">
    <property type="entry name" value="HTH-TYPE TRANSCRIPTIONAL REPRESSOR ALLR"/>
    <property type="match status" value="1"/>
</dbReference>
<dbReference type="EMBL" id="BMXK01000005">
    <property type="protein sequence ID" value="GHD05647.1"/>
    <property type="molecule type" value="Genomic_DNA"/>
</dbReference>
<dbReference type="Gene3D" id="1.10.10.10">
    <property type="entry name" value="Winged helix-like DNA-binding domain superfamily/Winged helix DNA-binding domain"/>
    <property type="match status" value="1"/>
</dbReference>
<evidence type="ECO:0000256" key="1">
    <source>
        <dbReference type="ARBA" id="ARBA00023015"/>
    </source>
</evidence>
<dbReference type="InterPro" id="IPR014757">
    <property type="entry name" value="Tscrpt_reg_IclR_C"/>
</dbReference>
<proteinExistence type="predicted"/>
<dbReference type="InterPro" id="IPR029016">
    <property type="entry name" value="GAF-like_dom_sf"/>
</dbReference>
<dbReference type="PROSITE" id="PS51078">
    <property type="entry name" value="ICLR_ED"/>
    <property type="match status" value="1"/>
</dbReference>
<dbReference type="SUPFAM" id="SSF46785">
    <property type="entry name" value="Winged helix' DNA-binding domain"/>
    <property type="match status" value="1"/>
</dbReference>
<evidence type="ECO:0000313" key="6">
    <source>
        <dbReference type="EMBL" id="GHD05647.1"/>
    </source>
</evidence>
<accession>A0ABQ3GJP4</accession>
<keyword evidence="2" id="KW-0238">DNA-binding</keyword>
<evidence type="ECO:0000313" key="7">
    <source>
        <dbReference type="Proteomes" id="UP000642819"/>
    </source>
</evidence>
<dbReference type="SMART" id="SM00346">
    <property type="entry name" value="HTH_ICLR"/>
    <property type="match status" value="1"/>
</dbReference>
<feature type="domain" description="HTH iclR-type" evidence="4">
    <location>
        <begin position="2"/>
        <end position="61"/>
    </location>
</feature>
<evidence type="ECO:0000259" key="4">
    <source>
        <dbReference type="PROSITE" id="PS51077"/>
    </source>
</evidence>
<dbReference type="InterPro" id="IPR036390">
    <property type="entry name" value="WH_DNA-bd_sf"/>
</dbReference>
<dbReference type="InterPro" id="IPR005471">
    <property type="entry name" value="Tscrpt_reg_IclR_N"/>
</dbReference>
<dbReference type="RefSeq" id="WP_189349493.1">
    <property type="nucleotide sequence ID" value="NZ_BMXK01000005.1"/>
</dbReference>
<evidence type="ECO:0000256" key="3">
    <source>
        <dbReference type="ARBA" id="ARBA00023163"/>
    </source>
</evidence>
<comment type="caution">
    <text evidence="6">The sequence shown here is derived from an EMBL/GenBank/DDBJ whole genome shotgun (WGS) entry which is preliminary data.</text>
</comment>
<keyword evidence="3" id="KW-0804">Transcription</keyword>
<dbReference type="Pfam" id="PF09339">
    <property type="entry name" value="HTH_IclR"/>
    <property type="match status" value="1"/>
</dbReference>